<accession>A0A1S3XYZ0</accession>
<protein>
    <submittedName>
        <fullName evidence="2">Uncharacterized protein</fullName>
    </submittedName>
</protein>
<proteinExistence type="predicted"/>
<organism evidence="1 2">
    <name type="scientific">Nicotiana tabacum</name>
    <name type="common">Common tobacco</name>
    <dbReference type="NCBI Taxonomy" id="4097"/>
    <lineage>
        <taxon>Eukaryota</taxon>
        <taxon>Viridiplantae</taxon>
        <taxon>Streptophyta</taxon>
        <taxon>Embryophyta</taxon>
        <taxon>Tracheophyta</taxon>
        <taxon>Spermatophyta</taxon>
        <taxon>Magnoliopsida</taxon>
        <taxon>eudicotyledons</taxon>
        <taxon>Gunneridae</taxon>
        <taxon>Pentapetalae</taxon>
        <taxon>asterids</taxon>
        <taxon>lamiids</taxon>
        <taxon>Solanales</taxon>
        <taxon>Solanaceae</taxon>
        <taxon>Nicotianoideae</taxon>
        <taxon>Nicotianeae</taxon>
        <taxon>Nicotiana</taxon>
    </lineage>
</organism>
<dbReference type="PANTHER" id="PTHR34361">
    <property type="entry name" value="OS08G0157800 PROTEIN"/>
    <property type="match status" value="1"/>
</dbReference>
<keyword evidence="1" id="KW-1185">Reference proteome</keyword>
<evidence type="ECO:0000313" key="1">
    <source>
        <dbReference type="Proteomes" id="UP000790787"/>
    </source>
</evidence>
<dbReference type="GeneID" id="107770282"/>
<dbReference type="AlphaFoldDB" id="A0A1S3XYZ0"/>
<gene>
    <name evidence="2" type="primary">LOC107770282</name>
</gene>
<dbReference type="OrthoDB" id="611935at2759"/>
<reference evidence="2" key="2">
    <citation type="submission" date="2025-08" db="UniProtKB">
        <authorList>
            <consortium name="RefSeq"/>
        </authorList>
    </citation>
    <scope>IDENTIFICATION</scope>
</reference>
<name>A0A1S3XYZ0_TOBAC</name>
<sequence length="1194" mass="130797">MMGLGSLGNGGSSSSFSNLSPLAPPFTVDRSNSKPTSNPLLNSSFGQSWQYAAADPSPSGYIFFSKHEIVTDSVPTTCLPEFSPSDSVIKPHNSNNLWSTSNPTANTSTDAYSSFGCEGGYYAPYVPNSVVSNDTPSASFNETSFDVLPNSGGNIPVNVSSQVDYSQSLSGLEYPVPHWNSVWSQMTDGKQDERKVNASASFGYRNCISQGNSFEGVNIAGEDTRALSGNFTDGMYIGPSSMGHMDDKSYLAQEPVYPSFNPKTACTSSIPSASCQAGLSLGSSNNYLNYENPFTPHEKFFQPLDSCLRDTTSTSKSSPVVVIRPAPSAPSGSRFLAQKTDLNRTVDICKTGASKSEKSDVYDLLKGEETRLPIGFPVKGFSLETSLLNFGKDLKDNIVFASSSISNQHPCGSNTVEITVKERSGFQAPYGSAPPVTFSEKCSDALDLHNSNEDSPCWKGAPAFRISLCDSVEAPSPCHFKSKLECSDFGQSNPLFPPAEHSGRTDDLHKHNVCAAGIGLSVPSQGTGTNNYITEEHRNNDVTKETFEHMNLSSGSRVLKFSEDLNKPSKGYDLPQYSENDSQLQPHLTVDEHKYEPTNHSLIEGFIYSGLNLNDSLEGGVVALDAAENVLRSPASQEDAKQAQPYQIGSSPKLDVQTLVRAIHNLSELLKTQCLTNECLLEEQDHDALKHAITNLGACTSKKIETKETMFSQHDTFEKSGESCRSYMGTGTGHPQFMEEVAWDACGLGYPPMHEDKSKNDGKKVGSSSLLTPSADELRDSKEEQVAQAIKKVLNENFLCDEAMPPLALLFKNLWLEAEAKLCSLSYKARFDRMKIEMEKHKVTQGKNLNLNSSVAPEAENDLASKTSTQSPSTSSKRVHIDDSEDSVMERFNILNRREEKLSSSFMKEENDSAVVAGDAGDSVTMRLNILRQQGNNISSSFLEENKDQDVVANDAEDSVMGRLNILRQRGDGLKSSFVEEKKDQDVVANDAEDSVLARLNILRQRGDNLNSSFMEEKKYPDIVANDAEDSVLARLNILRQRGDNLNSSFLEEKKYPDLVANDAEDSVMARFNVLTHRGDNLNLPYMEVKKDSDMVAAGMEKLGLSKGEVSEDQRANLVIEPYFYHHNVNVSEGKFGSYVDDSGYDSMKQFLLSVADDPVVHSNWKARPGNQNSSGLYDNSSSDWEHVAKDEFV</sequence>
<dbReference type="PANTHER" id="PTHR34361:SF2">
    <property type="entry name" value="OS08G0157800 PROTEIN"/>
    <property type="match status" value="1"/>
</dbReference>
<reference evidence="1" key="1">
    <citation type="journal article" date="2014" name="Nat. Commun.">
        <title>The tobacco genome sequence and its comparison with those of tomato and potato.</title>
        <authorList>
            <person name="Sierro N."/>
            <person name="Battey J.N."/>
            <person name="Ouadi S."/>
            <person name="Bakaher N."/>
            <person name="Bovet L."/>
            <person name="Willig A."/>
            <person name="Goepfert S."/>
            <person name="Peitsch M.C."/>
            <person name="Ivanov N.V."/>
        </authorList>
    </citation>
    <scope>NUCLEOTIDE SEQUENCE [LARGE SCALE GENOMIC DNA]</scope>
</reference>
<dbReference type="OMA" id="WEHISSR"/>
<dbReference type="RefSeq" id="XP_016445059.1">
    <property type="nucleotide sequence ID" value="XM_016589573.1"/>
</dbReference>
<dbReference type="Proteomes" id="UP000790787">
    <property type="component" value="Chromosome 4"/>
</dbReference>
<evidence type="ECO:0000313" key="2">
    <source>
        <dbReference type="RefSeq" id="XP_016445059.1"/>
    </source>
</evidence>
<dbReference type="PaxDb" id="4097-A0A1S3XYZ0"/>
<dbReference type="KEGG" id="nta:107770282"/>